<gene>
    <name evidence="2" type="ORF">IZO911_LOCUS12230</name>
    <name evidence="3" type="ORF">KXQ929_LOCUS4696</name>
</gene>
<dbReference type="SUPFAM" id="SSF56112">
    <property type="entry name" value="Protein kinase-like (PK-like)"/>
    <property type="match status" value="1"/>
</dbReference>
<evidence type="ECO:0000259" key="1">
    <source>
        <dbReference type="Pfam" id="PF01636"/>
    </source>
</evidence>
<dbReference type="EMBL" id="CAJNOE010000094">
    <property type="protein sequence ID" value="CAF0900593.1"/>
    <property type="molecule type" value="Genomic_DNA"/>
</dbReference>
<evidence type="ECO:0000313" key="3">
    <source>
        <dbReference type="EMBL" id="CAF3592436.1"/>
    </source>
</evidence>
<evidence type="ECO:0000313" key="2">
    <source>
        <dbReference type="EMBL" id="CAF0900593.1"/>
    </source>
</evidence>
<dbReference type="PANTHER" id="PTHR21310">
    <property type="entry name" value="AMINOGLYCOSIDE PHOSPHOTRANSFERASE-RELATED-RELATED"/>
    <property type="match status" value="1"/>
</dbReference>
<name>A0A813ZJY3_9BILA</name>
<dbReference type="Gene3D" id="3.30.200.20">
    <property type="entry name" value="Phosphorylase Kinase, domain 1"/>
    <property type="match status" value="1"/>
</dbReference>
<comment type="caution">
    <text evidence="2">The sequence shown here is derived from an EMBL/GenBank/DDBJ whole genome shotgun (WGS) entry which is preliminary data.</text>
</comment>
<dbReference type="Proteomes" id="UP000663860">
    <property type="component" value="Unassembled WGS sequence"/>
</dbReference>
<feature type="domain" description="Aminoglycoside phosphotransferase" evidence="1">
    <location>
        <begin position="44"/>
        <end position="289"/>
    </location>
</feature>
<dbReference type="InterPro" id="IPR051678">
    <property type="entry name" value="AGP_Transferase"/>
</dbReference>
<dbReference type="PANTHER" id="PTHR21310:SF15">
    <property type="entry name" value="AMINOGLYCOSIDE PHOSPHOTRANSFERASE DOMAIN-CONTAINING PROTEIN"/>
    <property type="match status" value="1"/>
</dbReference>
<evidence type="ECO:0000313" key="4">
    <source>
        <dbReference type="Proteomes" id="UP000663860"/>
    </source>
</evidence>
<dbReference type="Gene3D" id="3.90.1200.10">
    <property type="match status" value="1"/>
</dbReference>
<reference evidence="2" key="1">
    <citation type="submission" date="2021-02" db="EMBL/GenBank/DDBJ databases">
        <authorList>
            <person name="Nowell W R."/>
        </authorList>
    </citation>
    <scope>NUCLEOTIDE SEQUENCE</scope>
</reference>
<dbReference type="Pfam" id="PF01636">
    <property type="entry name" value="APH"/>
    <property type="match status" value="1"/>
</dbReference>
<dbReference type="EMBL" id="CAJOBB010000164">
    <property type="protein sequence ID" value="CAF3592436.1"/>
    <property type="molecule type" value="Genomic_DNA"/>
</dbReference>
<sequence length="360" mass="41902">MASCPKELERNGPTKGMRFTREQAEKLFENYLNKKLSWFEIGEGGLNNLIFFIQCQNDDEQYVLKICGSAWTKIKTESEVSAILIVHKYTKIPLPKIIAYSSDKTNEFGVEWIVMTRLKGRSLRSSSKTHDIWPELTIVEQKLVVDQLVEYASQLQNSIPRSNLIGNYKLNGEVGTNSEGMGPWNNYKDYYNDRLKQQIKILNEDPLFTPVRDDIMKSIKEFQTFHLPDFSDVPNVFTHNDLGVQNIIESKDLNINGIIDWELAGSYPICEEYFRSYKPIIYNEQLTNYLYDQLEKKNVLTPRTIKHYSLLKKMSDLLQSVVPWYLTCLANPEHPTVEKELNQARDKVMLLVQQIKQELQ</sequence>
<dbReference type="Proteomes" id="UP000663868">
    <property type="component" value="Unassembled WGS sequence"/>
</dbReference>
<accession>A0A813ZJY3</accession>
<organism evidence="2 4">
    <name type="scientific">Adineta steineri</name>
    <dbReference type="NCBI Taxonomy" id="433720"/>
    <lineage>
        <taxon>Eukaryota</taxon>
        <taxon>Metazoa</taxon>
        <taxon>Spiralia</taxon>
        <taxon>Gnathifera</taxon>
        <taxon>Rotifera</taxon>
        <taxon>Eurotatoria</taxon>
        <taxon>Bdelloidea</taxon>
        <taxon>Adinetida</taxon>
        <taxon>Adinetidae</taxon>
        <taxon>Adineta</taxon>
    </lineage>
</organism>
<dbReference type="InterPro" id="IPR011009">
    <property type="entry name" value="Kinase-like_dom_sf"/>
</dbReference>
<protein>
    <recommendedName>
        <fullName evidence="1">Aminoglycoside phosphotransferase domain-containing protein</fullName>
    </recommendedName>
</protein>
<proteinExistence type="predicted"/>
<dbReference type="InterPro" id="IPR002575">
    <property type="entry name" value="Aminoglycoside_PTrfase"/>
</dbReference>
<dbReference type="AlphaFoldDB" id="A0A813ZJY3"/>